<gene>
    <name evidence="2" type="ORF">OH76DRAFT_1085590</name>
</gene>
<sequence length="197" mass="21073">MHACSLGHLTDVRSGQQHNSMDPGTPATDAGLSRFQQSASGRRVLRDLMQAVSIFALHASMLPFTSNVTYGRALVTSSLLTSAALRSSRSAGVHKFSQVGFTSTSAAASLIRRCSCAGLGHVWYTMTLHYPVAVTCDTKRAYTWNTHVCQTCVMNHPGAAQFEQSNTPIIQVQCLSWLSTSVCAAPKPPRGGLSCTP</sequence>
<dbReference type="AlphaFoldDB" id="A0A371DP77"/>
<evidence type="ECO:0000313" key="3">
    <source>
        <dbReference type="Proteomes" id="UP000256964"/>
    </source>
</evidence>
<dbReference type="Proteomes" id="UP000256964">
    <property type="component" value="Unassembled WGS sequence"/>
</dbReference>
<accession>A0A371DP77</accession>
<organism evidence="2 3">
    <name type="scientific">Lentinus brumalis</name>
    <dbReference type="NCBI Taxonomy" id="2498619"/>
    <lineage>
        <taxon>Eukaryota</taxon>
        <taxon>Fungi</taxon>
        <taxon>Dikarya</taxon>
        <taxon>Basidiomycota</taxon>
        <taxon>Agaricomycotina</taxon>
        <taxon>Agaricomycetes</taxon>
        <taxon>Polyporales</taxon>
        <taxon>Polyporaceae</taxon>
        <taxon>Lentinus</taxon>
    </lineage>
</organism>
<reference evidence="2 3" key="1">
    <citation type="journal article" date="2018" name="Biotechnol. Biofuels">
        <title>Integrative visual omics of the white-rot fungus Polyporus brumalis exposes the biotechnological potential of its oxidative enzymes for delignifying raw plant biomass.</title>
        <authorList>
            <person name="Miyauchi S."/>
            <person name="Rancon A."/>
            <person name="Drula E."/>
            <person name="Hage H."/>
            <person name="Chaduli D."/>
            <person name="Favel A."/>
            <person name="Grisel S."/>
            <person name="Henrissat B."/>
            <person name="Herpoel-Gimbert I."/>
            <person name="Ruiz-Duenas F.J."/>
            <person name="Chevret D."/>
            <person name="Hainaut M."/>
            <person name="Lin J."/>
            <person name="Wang M."/>
            <person name="Pangilinan J."/>
            <person name="Lipzen A."/>
            <person name="Lesage-Meessen L."/>
            <person name="Navarro D."/>
            <person name="Riley R."/>
            <person name="Grigoriev I.V."/>
            <person name="Zhou S."/>
            <person name="Raouche S."/>
            <person name="Rosso M.N."/>
        </authorList>
    </citation>
    <scope>NUCLEOTIDE SEQUENCE [LARGE SCALE GENOMIC DNA]</scope>
    <source>
        <strain evidence="2 3">BRFM 1820</strain>
    </source>
</reference>
<evidence type="ECO:0000256" key="1">
    <source>
        <dbReference type="SAM" id="MobiDB-lite"/>
    </source>
</evidence>
<evidence type="ECO:0000313" key="2">
    <source>
        <dbReference type="EMBL" id="RDX54347.1"/>
    </source>
</evidence>
<feature type="compositionally biased region" description="Polar residues" evidence="1">
    <location>
        <begin position="13"/>
        <end position="22"/>
    </location>
</feature>
<protein>
    <submittedName>
        <fullName evidence="2">Uncharacterized protein</fullName>
    </submittedName>
</protein>
<name>A0A371DP77_9APHY</name>
<keyword evidence="3" id="KW-1185">Reference proteome</keyword>
<dbReference type="EMBL" id="KZ857385">
    <property type="protein sequence ID" value="RDX54347.1"/>
    <property type="molecule type" value="Genomic_DNA"/>
</dbReference>
<proteinExistence type="predicted"/>
<feature type="region of interest" description="Disordered" evidence="1">
    <location>
        <begin position="9"/>
        <end position="32"/>
    </location>
</feature>